<dbReference type="PANTHER" id="PTHR11802">
    <property type="entry name" value="SERINE PROTEASE FAMILY S10 SERINE CARBOXYPEPTIDASE"/>
    <property type="match status" value="1"/>
</dbReference>
<evidence type="ECO:0000256" key="12">
    <source>
        <dbReference type="ARBA" id="ARBA00023136"/>
    </source>
</evidence>
<dbReference type="SUPFAM" id="SSF53474">
    <property type="entry name" value="alpha/beta-Hydrolases"/>
    <property type="match status" value="1"/>
</dbReference>
<comment type="caution">
    <text evidence="19">The sequence shown here is derived from an EMBL/GenBank/DDBJ whole genome shotgun (WGS) entry which is preliminary data.</text>
</comment>
<evidence type="ECO:0000256" key="15">
    <source>
        <dbReference type="ARBA" id="ARBA00040403"/>
    </source>
</evidence>
<sequence length="180" mass="20281">MHPLHIIAGHLSADPDVASLLATAVTAHLYFILIKARRTADRECILFWFNGGSGCSSFDGLMMEIDPWRVDGKGGLKMVEGGWEECTTVVYVDQPAGTGFSYTSMDRYVHELDEASRQFIEFLRNFYTIFPEYKCMDMYIGGESFARQYIPYFSDAVLKSNLNVQLHGAAIGNGWIDARR</sequence>
<gene>
    <name evidence="19" type="ORF">EW146_g6053</name>
</gene>
<keyword evidence="8" id="KW-0732">Signal</keyword>
<evidence type="ECO:0000256" key="11">
    <source>
        <dbReference type="ARBA" id="ARBA00023034"/>
    </source>
</evidence>
<evidence type="ECO:0000256" key="14">
    <source>
        <dbReference type="ARBA" id="ARBA00038895"/>
    </source>
</evidence>
<dbReference type="Gene3D" id="3.40.50.1820">
    <property type="entry name" value="alpha/beta hydrolase"/>
    <property type="match status" value="1"/>
</dbReference>
<dbReference type="EMBL" id="SGPL01000290">
    <property type="protein sequence ID" value="THH14254.1"/>
    <property type="molecule type" value="Genomic_DNA"/>
</dbReference>
<dbReference type="PRINTS" id="PR00724">
    <property type="entry name" value="CRBOXYPTASEC"/>
</dbReference>
<evidence type="ECO:0000256" key="3">
    <source>
        <dbReference type="ARBA" id="ARBA00009431"/>
    </source>
</evidence>
<keyword evidence="13" id="KW-0325">Glycoprotein</keyword>
<evidence type="ECO:0000256" key="18">
    <source>
        <dbReference type="SAM" id="Phobius"/>
    </source>
</evidence>
<evidence type="ECO:0000256" key="16">
    <source>
        <dbReference type="ARBA" id="ARBA00040628"/>
    </source>
</evidence>
<dbReference type="Pfam" id="PF00450">
    <property type="entry name" value="Peptidase_S10"/>
    <property type="match status" value="1"/>
</dbReference>
<keyword evidence="20" id="KW-1185">Reference proteome</keyword>
<dbReference type="OrthoDB" id="443318at2759"/>
<evidence type="ECO:0000256" key="8">
    <source>
        <dbReference type="ARBA" id="ARBA00022729"/>
    </source>
</evidence>
<dbReference type="GO" id="GO:0004185">
    <property type="term" value="F:serine-type carboxypeptidase activity"/>
    <property type="evidence" value="ECO:0007669"/>
    <property type="project" value="UniProtKB-EC"/>
</dbReference>
<comment type="catalytic activity">
    <reaction evidence="1">
        <text>Preferential release of a C-terminal arginine or lysine residue.</text>
        <dbReference type="EC" id="3.4.16.6"/>
    </reaction>
</comment>
<keyword evidence="5" id="KW-0645">Protease</keyword>
<dbReference type="GO" id="GO:0006508">
    <property type="term" value="P:proteolysis"/>
    <property type="evidence" value="ECO:0007669"/>
    <property type="project" value="UniProtKB-KW"/>
</dbReference>
<evidence type="ECO:0000256" key="7">
    <source>
        <dbReference type="ARBA" id="ARBA00022703"/>
    </source>
</evidence>
<protein>
    <recommendedName>
        <fullName evidence="16">Pheromone-processing carboxypeptidase KEX1</fullName>
        <ecNumber evidence="14">3.4.16.6</ecNumber>
    </recommendedName>
    <alternativeName>
        <fullName evidence="17">Carboxypeptidase D</fullName>
    </alternativeName>
    <alternativeName>
        <fullName evidence="15">Pheromone-processing carboxypeptidase kex1</fullName>
    </alternativeName>
</protein>
<dbReference type="PANTHER" id="PTHR11802:SF190">
    <property type="entry name" value="PHEROMONE-PROCESSING CARBOXYPEPTIDASE KEX1"/>
    <property type="match status" value="1"/>
</dbReference>
<evidence type="ECO:0000256" key="9">
    <source>
        <dbReference type="ARBA" id="ARBA00022801"/>
    </source>
</evidence>
<dbReference type="AlphaFoldDB" id="A0A4S4LPP9"/>
<dbReference type="InterPro" id="IPR001563">
    <property type="entry name" value="Peptidase_S10"/>
</dbReference>
<keyword evidence="4" id="KW-0121">Carboxypeptidase</keyword>
<keyword evidence="9" id="KW-0378">Hydrolase</keyword>
<keyword evidence="11" id="KW-0333">Golgi apparatus</keyword>
<evidence type="ECO:0000256" key="1">
    <source>
        <dbReference type="ARBA" id="ARBA00001003"/>
    </source>
</evidence>
<accession>A0A4S4LPP9</accession>
<evidence type="ECO:0000256" key="5">
    <source>
        <dbReference type="ARBA" id="ARBA00022670"/>
    </source>
</evidence>
<evidence type="ECO:0000256" key="2">
    <source>
        <dbReference type="ARBA" id="ARBA00004393"/>
    </source>
</evidence>
<evidence type="ECO:0000256" key="13">
    <source>
        <dbReference type="ARBA" id="ARBA00023180"/>
    </source>
</evidence>
<keyword evidence="10 18" id="KW-1133">Transmembrane helix</keyword>
<comment type="subcellular location">
    <subcellularLocation>
        <location evidence="2">Golgi apparatus</location>
        <location evidence="2">trans-Golgi network membrane</location>
        <topology evidence="2">Single-pass type I membrane protein</topology>
    </subcellularLocation>
</comment>
<evidence type="ECO:0000256" key="4">
    <source>
        <dbReference type="ARBA" id="ARBA00022645"/>
    </source>
</evidence>
<evidence type="ECO:0000313" key="19">
    <source>
        <dbReference type="EMBL" id="THH14254.1"/>
    </source>
</evidence>
<dbReference type="GO" id="GO:0005802">
    <property type="term" value="C:trans-Golgi network"/>
    <property type="evidence" value="ECO:0007669"/>
    <property type="project" value="TreeGrafter"/>
</dbReference>
<dbReference type="InterPro" id="IPR029058">
    <property type="entry name" value="AB_hydrolase_fold"/>
</dbReference>
<evidence type="ECO:0000256" key="17">
    <source>
        <dbReference type="ARBA" id="ARBA00042717"/>
    </source>
</evidence>
<dbReference type="EC" id="3.4.16.6" evidence="14"/>
<feature type="transmembrane region" description="Helical" evidence="18">
    <location>
        <begin position="17"/>
        <end position="34"/>
    </location>
</feature>
<evidence type="ECO:0000256" key="10">
    <source>
        <dbReference type="ARBA" id="ARBA00022989"/>
    </source>
</evidence>
<evidence type="ECO:0000313" key="20">
    <source>
        <dbReference type="Proteomes" id="UP000310158"/>
    </source>
</evidence>
<name>A0A4S4LPP9_9AGAM</name>
<reference evidence="19 20" key="1">
    <citation type="submission" date="2019-02" db="EMBL/GenBank/DDBJ databases">
        <title>Genome sequencing of the rare red list fungi Bondarzewia mesenterica.</title>
        <authorList>
            <person name="Buettner E."/>
            <person name="Kellner H."/>
        </authorList>
    </citation>
    <scope>NUCLEOTIDE SEQUENCE [LARGE SCALE GENOMIC DNA]</scope>
    <source>
        <strain evidence="19 20">DSM 108281</strain>
    </source>
</reference>
<comment type="similarity">
    <text evidence="3">Belongs to the peptidase S10 family.</text>
</comment>
<evidence type="ECO:0000256" key="6">
    <source>
        <dbReference type="ARBA" id="ARBA00022692"/>
    </source>
</evidence>
<dbReference type="Proteomes" id="UP000310158">
    <property type="component" value="Unassembled WGS sequence"/>
</dbReference>
<keyword evidence="7" id="KW-0053">Apoptosis</keyword>
<organism evidence="19 20">
    <name type="scientific">Bondarzewia mesenterica</name>
    <dbReference type="NCBI Taxonomy" id="1095465"/>
    <lineage>
        <taxon>Eukaryota</taxon>
        <taxon>Fungi</taxon>
        <taxon>Dikarya</taxon>
        <taxon>Basidiomycota</taxon>
        <taxon>Agaricomycotina</taxon>
        <taxon>Agaricomycetes</taxon>
        <taxon>Russulales</taxon>
        <taxon>Bondarzewiaceae</taxon>
        <taxon>Bondarzewia</taxon>
    </lineage>
</organism>
<keyword evidence="6 18" id="KW-0812">Transmembrane</keyword>
<dbReference type="GO" id="GO:0006915">
    <property type="term" value="P:apoptotic process"/>
    <property type="evidence" value="ECO:0007669"/>
    <property type="project" value="UniProtKB-KW"/>
</dbReference>
<keyword evidence="12 18" id="KW-0472">Membrane</keyword>
<proteinExistence type="inferred from homology"/>